<evidence type="ECO:0000256" key="7">
    <source>
        <dbReference type="ARBA" id="ARBA00022679"/>
    </source>
</evidence>
<feature type="region of interest" description="Disordered" evidence="14">
    <location>
        <begin position="129"/>
        <end position="182"/>
    </location>
</feature>
<feature type="compositionally biased region" description="Polar residues" evidence="14">
    <location>
        <begin position="138"/>
        <end position="164"/>
    </location>
</feature>
<evidence type="ECO:0000256" key="11">
    <source>
        <dbReference type="ARBA" id="ARBA00022909"/>
    </source>
</evidence>
<evidence type="ECO:0000259" key="15">
    <source>
        <dbReference type="SMART" id="SM00905"/>
    </source>
</evidence>
<evidence type="ECO:0000313" key="16">
    <source>
        <dbReference type="EMBL" id="OKL47974.1"/>
    </source>
</evidence>
<name>A0A1Q5PLN9_9ACTO</name>
<evidence type="ECO:0000256" key="3">
    <source>
        <dbReference type="ARBA" id="ARBA00005013"/>
    </source>
</evidence>
<dbReference type="Pfam" id="PF01288">
    <property type="entry name" value="HPPK"/>
    <property type="match status" value="1"/>
</dbReference>
<dbReference type="GO" id="GO:0046656">
    <property type="term" value="P:folic acid biosynthetic process"/>
    <property type="evidence" value="ECO:0007669"/>
    <property type="project" value="UniProtKB-UniRule"/>
</dbReference>
<dbReference type="AlphaFoldDB" id="A0A1Q5PLN9"/>
<comment type="similarity">
    <text evidence="6">In the N-terminal section; belongs to the DHNA family.</text>
</comment>
<keyword evidence="7" id="KW-0808">Transferase</keyword>
<comment type="pathway">
    <text evidence="3 13">Cofactor biosynthesis; tetrahydrofolate biosynthesis; 2-amino-4-hydroxy-6-hydroxymethyl-7,8-dihydropteridine diphosphate from 7,8-dihydroneopterin triphosphate: step 3/4.</text>
</comment>
<dbReference type="OrthoDB" id="9808041at2"/>
<keyword evidence="11 13" id="KW-0289">Folate biosynthesis</keyword>
<comment type="catalytic activity">
    <reaction evidence="2 13">
        <text>7,8-dihydroneopterin = 6-hydroxymethyl-7,8-dihydropterin + glycolaldehyde</text>
        <dbReference type="Rhea" id="RHEA:10540"/>
        <dbReference type="ChEBI" id="CHEBI:17001"/>
        <dbReference type="ChEBI" id="CHEBI:17071"/>
        <dbReference type="ChEBI" id="CHEBI:44841"/>
        <dbReference type="EC" id="4.1.2.25"/>
    </reaction>
</comment>
<dbReference type="GO" id="GO:0004150">
    <property type="term" value="F:dihydroneopterin aldolase activity"/>
    <property type="evidence" value="ECO:0007669"/>
    <property type="project" value="UniProtKB-UniRule"/>
</dbReference>
<evidence type="ECO:0000313" key="17">
    <source>
        <dbReference type="Proteomes" id="UP000186785"/>
    </source>
</evidence>
<organism evidence="16 17">
    <name type="scientific">Boudabousia liubingyangii</name>
    <dbReference type="NCBI Taxonomy" id="1921764"/>
    <lineage>
        <taxon>Bacteria</taxon>
        <taxon>Bacillati</taxon>
        <taxon>Actinomycetota</taxon>
        <taxon>Actinomycetes</taxon>
        <taxon>Actinomycetales</taxon>
        <taxon>Actinomycetaceae</taxon>
        <taxon>Boudabousia</taxon>
    </lineage>
</organism>
<dbReference type="PANTHER" id="PTHR43071:SF1">
    <property type="entry name" value="2-AMINO-4-HYDROXY-6-HYDROXYMETHYLDIHYDROPTERIDINE PYROPHOSPHOKINASE"/>
    <property type="match status" value="1"/>
</dbReference>
<evidence type="ECO:0000256" key="10">
    <source>
        <dbReference type="ARBA" id="ARBA00022840"/>
    </source>
</evidence>
<evidence type="ECO:0000256" key="9">
    <source>
        <dbReference type="ARBA" id="ARBA00022777"/>
    </source>
</evidence>
<keyword evidence="8" id="KW-0547">Nucleotide-binding</keyword>
<evidence type="ECO:0000256" key="13">
    <source>
        <dbReference type="RuleBase" id="RU362079"/>
    </source>
</evidence>
<dbReference type="InterPro" id="IPR043133">
    <property type="entry name" value="GTP-CH-I_C/QueF"/>
</dbReference>
<comment type="similarity">
    <text evidence="5 13">Belongs to the DHNA family.</text>
</comment>
<dbReference type="SMART" id="SM00905">
    <property type="entry name" value="FolB"/>
    <property type="match status" value="1"/>
</dbReference>
<evidence type="ECO:0000256" key="14">
    <source>
        <dbReference type="SAM" id="MobiDB-lite"/>
    </source>
</evidence>
<gene>
    <name evidence="16" type="ORF">BSR29_05700</name>
</gene>
<dbReference type="InterPro" id="IPR006156">
    <property type="entry name" value="Dihydroneopterin_aldolase"/>
</dbReference>
<accession>A0A1Q5PLN9</accession>
<dbReference type="InterPro" id="IPR006157">
    <property type="entry name" value="FolB_dom"/>
</dbReference>
<dbReference type="FunFam" id="3.30.1130.10:FF:000003">
    <property type="entry name" value="7,8-dihydroneopterin aldolase"/>
    <property type="match status" value="1"/>
</dbReference>
<dbReference type="NCBIfam" id="TIGR01498">
    <property type="entry name" value="folK"/>
    <property type="match status" value="1"/>
</dbReference>
<dbReference type="STRING" id="1921764.BSR28_05700"/>
<dbReference type="GO" id="GO:0046654">
    <property type="term" value="P:tetrahydrofolate biosynthetic process"/>
    <property type="evidence" value="ECO:0007669"/>
    <property type="project" value="UniProtKB-UniRule"/>
</dbReference>
<dbReference type="NCBIfam" id="TIGR00525">
    <property type="entry name" value="folB"/>
    <property type="match status" value="1"/>
</dbReference>
<dbReference type="Pfam" id="PF02152">
    <property type="entry name" value="FolB"/>
    <property type="match status" value="1"/>
</dbReference>
<dbReference type="UniPathway" id="UPA00077">
    <property type="reaction ID" value="UER00154"/>
</dbReference>
<dbReference type="EC" id="2.7.6.3" evidence="13"/>
<evidence type="ECO:0000256" key="6">
    <source>
        <dbReference type="ARBA" id="ARBA00009640"/>
    </source>
</evidence>
<dbReference type="InterPro" id="IPR000550">
    <property type="entry name" value="Hppk"/>
</dbReference>
<keyword evidence="12 13" id="KW-0456">Lyase</keyword>
<dbReference type="CDD" id="cd00534">
    <property type="entry name" value="DHNA_DHNTPE"/>
    <property type="match status" value="1"/>
</dbReference>
<dbReference type="Gene3D" id="3.30.70.560">
    <property type="entry name" value="7,8-Dihydro-6-hydroxymethylpterin-pyrophosphokinase HPPK"/>
    <property type="match status" value="1"/>
</dbReference>
<dbReference type="InterPro" id="IPR035907">
    <property type="entry name" value="Hppk_sf"/>
</dbReference>
<evidence type="ECO:0000256" key="2">
    <source>
        <dbReference type="ARBA" id="ARBA00001353"/>
    </source>
</evidence>
<dbReference type="GO" id="GO:0016301">
    <property type="term" value="F:kinase activity"/>
    <property type="evidence" value="ECO:0007669"/>
    <property type="project" value="UniProtKB-KW"/>
</dbReference>
<comment type="function">
    <text evidence="13">Catalyzes the conversion of 7,8-dihydroneopterin to 6-hydroxymethyl-7,8-dihydropterin.</text>
</comment>
<feature type="domain" description="Dihydroneopterin aldolase/epimerase" evidence="15">
    <location>
        <begin position="7"/>
        <end position="119"/>
    </location>
</feature>
<comment type="pathway">
    <text evidence="4">Cofactor biosynthesis; tetrahydrofolate biosynthesis; 2-amino-4-hydroxy-6-hydroxymethyl-7,8-dihydropteridine diphosphate from 7,8-dihydroneopterin triphosphate: step 4/4.</text>
</comment>
<evidence type="ECO:0000256" key="12">
    <source>
        <dbReference type="ARBA" id="ARBA00023239"/>
    </source>
</evidence>
<keyword evidence="17" id="KW-1185">Reference proteome</keyword>
<comment type="caution">
    <text evidence="16">The sequence shown here is derived from an EMBL/GenBank/DDBJ whole genome shotgun (WGS) entry which is preliminary data.</text>
</comment>
<dbReference type="SUPFAM" id="SSF55083">
    <property type="entry name" value="6-hydroxymethyl-7,8-dihydropterin pyrophosphokinase, HPPK"/>
    <property type="match status" value="1"/>
</dbReference>
<dbReference type="EMBL" id="MQSV01000003">
    <property type="protein sequence ID" value="OKL47974.1"/>
    <property type="molecule type" value="Genomic_DNA"/>
</dbReference>
<evidence type="ECO:0000256" key="4">
    <source>
        <dbReference type="ARBA" id="ARBA00005051"/>
    </source>
</evidence>
<dbReference type="SUPFAM" id="SSF55620">
    <property type="entry name" value="Tetrahydrobiopterin biosynthesis enzymes-like"/>
    <property type="match status" value="1"/>
</dbReference>
<evidence type="ECO:0000256" key="5">
    <source>
        <dbReference type="ARBA" id="ARBA00005708"/>
    </source>
</evidence>
<evidence type="ECO:0000256" key="1">
    <source>
        <dbReference type="ARBA" id="ARBA00000198"/>
    </source>
</evidence>
<sequence length="509" mass="56220">MSNLDLITIKGISALGYHGVYPEERTQGQPFVVDLVLGLDTQRAAESDDLDDTLNYAQVAKETEAILTGEPVDLLETLAQRIAQQLFQMPLLQNLTVTVHKPKADLGVSYEDVSVSITRDREWARQHPLTIPQKYDSEPQNDAQPEQLSQPEPLTQPEPLSQPESPKPAEPQYRAEAPEPVATTSATRAIGLATAASSHARQPQAEAAAETHGTEICNQLVEEPVVLSLGGNQGDVRQQMLTALEAIIDNPAINVEEVSPLVRTRAQLDPGAPSQPDYLNCVVIVKTTMTLGELFDFTQNLEEQAGRKLGLHWQPRPLDIDLINAGSLSGQDTRLTLPHPRAHQRAFVLVPWLAVDENAQLAGLGSVKDQPGNKAADIIKTWDDWLTVDPKVNLGEVVGPRTLDTDQPDEVPHRVRAPRRRPIRELFNEADEAYAKHRSEGPGEHDAPDYFDRLSAEDQDETPTLTNLVSRTTTQRRVVVRPTTTGTIPILTQEQLEQMRMPREEGEQG</sequence>
<dbReference type="Gene3D" id="3.30.1130.10">
    <property type="match status" value="1"/>
</dbReference>
<proteinExistence type="inferred from homology"/>
<dbReference type="GO" id="GO:0003848">
    <property type="term" value="F:2-amino-4-hydroxy-6-hydroxymethyldihydropteridine diphosphokinase activity"/>
    <property type="evidence" value="ECO:0007669"/>
    <property type="project" value="UniProtKB-EC"/>
</dbReference>
<comment type="catalytic activity">
    <reaction evidence="1">
        <text>6-hydroxymethyl-7,8-dihydropterin + ATP = (7,8-dihydropterin-6-yl)methyl diphosphate + AMP + H(+)</text>
        <dbReference type="Rhea" id="RHEA:11412"/>
        <dbReference type="ChEBI" id="CHEBI:15378"/>
        <dbReference type="ChEBI" id="CHEBI:30616"/>
        <dbReference type="ChEBI" id="CHEBI:44841"/>
        <dbReference type="ChEBI" id="CHEBI:72950"/>
        <dbReference type="ChEBI" id="CHEBI:456215"/>
        <dbReference type="EC" id="2.7.6.3"/>
    </reaction>
</comment>
<dbReference type="PANTHER" id="PTHR43071">
    <property type="entry name" value="2-AMINO-4-HYDROXY-6-HYDROXYMETHYLDIHYDROPTERIDINE PYROPHOSPHOKINASE"/>
    <property type="match status" value="1"/>
</dbReference>
<dbReference type="GO" id="GO:0005524">
    <property type="term" value="F:ATP binding"/>
    <property type="evidence" value="ECO:0007669"/>
    <property type="project" value="UniProtKB-KW"/>
</dbReference>
<dbReference type="CDD" id="cd00483">
    <property type="entry name" value="HPPK"/>
    <property type="match status" value="1"/>
</dbReference>
<reference evidence="16 17" key="1">
    <citation type="submission" date="2016-11" db="EMBL/GenBank/DDBJ databases">
        <title>Actinomyces gypaetusis sp. nov. isolated from the vulture Gypaetus barbatus in Qinghai Tibet Plateau China.</title>
        <authorList>
            <person name="Meng X."/>
        </authorList>
    </citation>
    <scope>NUCLEOTIDE SEQUENCE [LARGE SCALE GENOMIC DNA]</scope>
    <source>
        <strain evidence="16 17">VUL4_2</strain>
    </source>
</reference>
<dbReference type="Proteomes" id="UP000186785">
    <property type="component" value="Unassembled WGS sequence"/>
</dbReference>
<dbReference type="NCBIfam" id="TIGR00526">
    <property type="entry name" value="folB_dom"/>
    <property type="match status" value="1"/>
</dbReference>
<dbReference type="EC" id="4.1.2.25" evidence="13"/>
<dbReference type="RefSeq" id="WP_073709333.1">
    <property type="nucleotide sequence ID" value="NZ_MQSV01000003.1"/>
</dbReference>
<evidence type="ECO:0000256" key="8">
    <source>
        <dbReference type="ARBA" id="ARBA00022741"/>
    </source>
</evidence>
<keyword evidence="9" id="KW-0418">Kinase</keyword>
<keyword evidence="10" id="KW-0067">ATP-binding</keyword>
<protein>
    <recommendedName>
        <fullName evidence="13">Bifunctional folate synthesis protein</fullName>
    </recommendedName>
    <domain>
        <recommendedName>
            <fullName evidence="13">Dihydroneopterin aldolase</fullName>
            <shortName evidence="13">DHNA</shortName>
            <ecNumber evidence="13">4.1.2.25</ecNumber>
        </recommendedName>
        <alternativeName>
            <fullName evidence="13">7,8-dihydroneopterin aldolase</fullName>
        </alternativeName>
    </domain>
    <domain>
        <recommendedName>
            <fullName evidence="13">2-amino-4-hydroxy-6-hydroxymethyldihydropteridine pyrophosphokinase</fullName>
            <ecNumber evidence="13">2.7.6.3</ecNumber>
        </recommendedName>
        <alternativeName>
            <fullName evidence="13">6-hydroxymethyl-7,8-dihydropterin pyrophosphokinase</fullName>
            <shortName evidence="13">PPPK</shortName>
        </alternativeName>
        <alternativeName>
            <fullName evidence="13">7,8-dihydro-6-hydroxymethylpterin pyrophosphokinase</fullName>
            <shortName evidence="13">HPPK</shortName>
        </alternativeName>
    </domain>
</protein>